<dbReference type="EMBL" id="JAAXPE010000061">
    <property type="protein sequence ID" value="NKY89781.1"/>
    <property type="molecule type" value="Genomic_DNA"/>
</dbReference>
<dbReference type="InterPro" id="IPR010581">
    <property type="entry name" value="DUF1152"/>
</dbReference>
<organism evidence="1 2">
    <name type="scientific">Nocardia veterana</name>
    <dbReference type="NCBI Taxonomy" id="132249"/>
    <lineage>
        <taxon>Bacteria</taxon>
        <taxon>Bacillati</taxon>
        <taxon>Actinomycetota</taxon>
        <taxon>Actinomycetes</taxon>
        <taxon>Mycobacteriales</taxon>
        <taxon>Nocardiaceae</taxon>
        <taxon>Nocardia</taxon>
    </lineage>
</organism>
<evidence type="ECO:0000313" key="1">
    <source>
        <dbReference type="EMBL" id="NKY89781.1"/>
    </source>
</evidence>
<reference evidence="1 2" key="1">
    <citation type="submission" date="2020-04" db="EMBL/GenBank/DDBJ databases">
        <title>MicrobeNet Type strains.</title>
        <authorList>
            <person name="Nicholson A.C."/>
        </authorList>
    </citation>
    <scope>NUCLEOTIDE SEQUENCE [LARGE SCALE GENOMIC DNA]</scope>
    <source>
        <strain evidence="1 2">DSM 44445</strain>
    </source>
</reference>
<dbReference type="Proteomes" id="UP000523447">
    <property type="component" value="Unassembled WGS sequence"/>
</dbReference>
<comment type="caution">
    <text evidence="1">The sequence shown here is derived from an EMBL/GenBank/DDBJ whole genome shotgun (WGS) entry which is preliminary data.</text>
</comment>
<evidence type="ECO:0000313" key="2">
    <source>
        <dbReference type="Proteomes" id="UP000523447"/>
    </source>
</evidence>
<dbReference type="AlphaFoldDB" id="A0A7X6RKY9"/>
<sequence>MTAVAIAAGGGGDAITASALAGALPELDIAAVMSWSWDRLMMDPTPGPRTAADFVGLVDRGGVCEVPQTARLSGPGRSTLPQLARHIPQPLLLIDASGGVVGLADQMRAAAGAFGADRLVIVDVGGDIVAKGDEGNLRSPLADAVTLAAAMRTELPVRVLVAGTGLDGELTSDEVIARLAFFDAKLCRHLRGADYSALQEIWAWHPSEANGLLAVAAAGFRGRAETQRGAVIEVTDAAVDVHDVPADALARSTLAAAISETKRFADIEHVLRRCRGYSDVDVERDKLARRDAARVPTVGPVAEIDRYAVKAAERGIDALTVRRVSELIGAIDPDSAAALRRILERRRLSNFRPPLYTCRVWNPIL</sequence>
<accession>A0A7X6RKY9</accession>
<gene>
    <name evidence="1" type="ORF">HGA07_29870</name>
</gene>
<dbReference type="Pfam" id="PF06626">
    <property type="entry name" value="DUF1152"/>
    <property type="match status" value="1"/>
</dbReference>
<keyword evidence="2" id="KW-1185">Reference proteome</keyword>
<name>A0A7X6RKY9_9NOCA</name>
<dbReference type="RefSeq" id="WP_051032153.1">
    <property type="nucleotide sequence ID" value="NZ_CAWPHS010000058.1"/>
</dbReference>
<protein>
    <submittedName>
        <fullName evidence="1">DUF1152 domain-containing protein</fullName>
    </submittedName>
</protein>
<proteinExistence type="predicted"/>